<keyword evidence="2" id="KW-1185">Reference proteome</keyword>
<name>A0A2P9AH33_9HYPH</name>
<evidence type="ECO:0000313" key="1">
    <source>
        <dbReference type="EMBL" id="SJM30425.1"/>
    </source>
</evidence>
<dbReference type="EMBL" id="FUIG01000021">
    <property type="protein sequence ID" value="SJM30425.1"/>
    <property type="molecule type" value="Genomic_DNA"/>
</dbReference>
<evidence type="ECO:0000313" key="2">
    <source>
        <dbReference type="Proteomes" id="UP000245698"/>
    </source>
</evidence>
<dbReference type="Proteomes" id="UP000245698">
    <property type="component" value="Unassembled WGS sequence"/>
</dbReference>
<dbReference type="AlphaFoldDB" id="A0A2P9AH33"/>
<organism evidence="1 2">
    <name type="scientific">Mesorhizobium delmotii</name>
    <dbReference type="NCBI Taxonomy" id="1631247"/>
    <lineage>
        <taxon>Bacteria</taxon>
        <taxon>Pseudomonadati</taxon>
        <taxon>Pseudomonadota</taxon>
        <taxon>Alphaproteobacteria</taxon>
        <taxon>Hyphomicrobiales</taxon>
        <taxon>Phyllobacteriaceae</taxon>
        <taxon>Mesorhizobium</taxon>
    </lineage>
</organism>
<gene>
    <name evidence="1" type="ORF">BQ8482_150012</name>
</gene>
<accession>A0A2P9AH33</accession>
<sequence>MASVLARRSQRRPIFNNVLSIDEEKVPPIEVSAEIFELSSCLFLVVGLHHGHWDSSVINGLNRKPQVGLLSR</sequence>
<proteinExistence type="predicted"/>
<protein>
    <submittedName>
        <fullName evidence="1">Uncharacterized protein</fullName>
    </submittedName>
</protein>
<reference evidence="2" key="1">
    <citation type="submission" date="2016-12" db="EMBL/GenBank/DDBJ databases">
        <authorList>
            <person name="Brunel B."/>
        </authorList>
    </citation>
    <scope>NUCLEOTIDE SEQUENCE [LARGE SCALE GENOMIC DNA]</scope>
</reference>